<name>A0A0M2SU37_9BACI</name>
<evidence type="ECO:0000259" key="3">
    <source>
        <dbReference type="PROSITE" id="PS50930"/>
    </source>
</evidence>
<dbReference type="PANTHER" id="PTHR37299:SF1">
    <property type="entry name" value="STAGE 0 SPORULATION PROTEIN A HOMOLOG"/>
    <property type="match status" value="1"/>
</dbReference>
<gene>
    <name evidence="4" type="ORF">WQ57_14790</name>
</gene>
<dbReference type="SUPFAM" id="SSF52172">
    <property type="entry name" value="CheY-like"/>
    <property type="match status" value="1"/>
</dbReference>
<sequence length="238" mass="27009">MKVLIAEDDAASRKILKHMIKHLAEFQVVGEAKTGEELIHKVMSEKPDIALVDINMPLLNGMEAVKSCKIIHPSIQVVFITGHDEFALEAFGVNAIDYILKPIQRERLYTALGRAAALARQNTSAAPAPVVTKDLMIKQYNNYSFISMDDIIFIERADRKSVIHTTDKRIELNEALTNLEELLDSRFVASHRSYIINLQYLVRIEAYGQSYKAHFKNYSETARVSKHKLPELQKSKSL</sequence>
<dbReference type="InterPro" id="IPR011006">
    <property type="entry name" value="CheY-like_superfamily"/>
</dbReference>
<comment type="caution">
    <text evidence="4">The sequence shown here is derived from an EMBL/GenBank/DDBJ whole genome shotgun (WGS) entry which is preliminary data.</text>
</comment>
<dbReference type="SMART" id="SM00448">
    <property type="entry name" value="REC"/>
    <property type="match status" value="1"/>
</dbReference>
<dbReference type="InterPro" id="IPR001789">
    <property type="entry name" value="Sig_transdc_resp-reg_receiver"/>
</dbReference>
<evidence type="ECO:0000313" key="4">
    <source>
        <dbReference type="EMBL" id="KKK37221.1"/>
    </source>
</evidence>
<dbReference type="PATRIC" id="fig|1408103.3.peg.3322"/>
<dbReference type="OrthoDB" id="3190595at2"/>
<reference evidence="4 5" key="1">
    <citation type="submission" date="2015-04" db="EMBL/GenBank/DDBJ databases">
        <title>Taxonomic description and genome sequence of Bacillus campisalis sp. nov., a novel member of the genus Bacillus isolated from solar saltern.</title>
        <authorList>
            <person name="Mathan Kumar R."/>
            <person name="Kaur G."/>
            <person name="Kumar A."/>
            <person name="Singh N.K."/>
            <person name="Kaur N."/>
            <person name="Kumar N."/>
            <person name="Mayilraj S."/>
        </authorList>
    </citation>
    <scope>NUCLEOTIDE SEQUENCE [LARGE SCALE GENOMIC DNA]</scope>
    <source>
        <strain evidence="4 5">SA2-6</strain>
    </source>
</reference>
<dbReference type="SMART" id="SM00850">
    <property type="entry name" value="LytTR"/>
    <property type="match status" value="1"/>
</dbReference>
<keyword evidence="1" id="KW-0597">Phosphoprotein</keyword>
<organism evidence="4 5">
    <name type="scientific">Mesobacillus campisalis</name>
    <dbReference type="NCBI Taxonomy" id="1408103"/>
    <lineage>
        <taxon>Bacteria</taxon>
        <taxon>Bacillati</taxon>
        <taxon>Bacillota</taxon>
        <taxon>Bacilli</taxon>
        <taxon>Bacillales</taxon>
        <taxon>Bacillaceae</taxon>
        <taxon>Mesobacillus</taxon>
    </lineage>
</organism>
<proteinExistence type="predicted"/>
<dbReference type="Pfam" id="PF04397">
    <property type="entry name" value="LytTR"/>
    <property type="match status" value="1"/>
</dbReference>
<feature type="domain" description="HTH LytTR-type" evidence="3">
    <location>
        <begin position="135"/>
        <end position="238"/>
    </location>
</feature>
<dbReference type="AlphaFoldDB" id="A0A0M2SU37"/>
<dbReference type="InterPro" id="IPR007492">
    <property type="entry name" value="LytTR_DNA-bd_dom"/>
</dbReference>
<dbReference type="Gene3D" id="2.40.50.1020">
    <property type="entry name" value="LytTr DNA-binding domain"/>
    <property type="match status" value="1"/>
</dbReference>
<dbReference type="RefSeq" id="WP_046524559.1">
    <property type="nucleotide sequence ID" value="NZ_LAYY01000016.1"/>
</dbReference>
<protein>
    <submittedName>
        <fullName evidence="4">LytTR family transcriptional regulator</fullName>
    </submittedName>
</protein>
<feature type="modified residue" description="4-aspartylphosphate" evidence="1">
    <location>
        <position position="53"/>
    </location>
</feature>
<dbReference type="InterPro" id="IPR046947">
    <property type="entry name" value="LytR-like"/>
</dbReference>
<dbReference type="Gene3D" id="3.40.50.2300">
    <property type="match status" value="1"/>
</dbReference>
<accession>A0A0M2SU37</accession>
<evidence type="ECO:0000313" key="5">
    <source>
        <dbReference type="Proteomes" id="UP000034166"/>
    </source>
</evidence>
<feature type="domain" description="Response regulatory" evidence="2">
    <location>
        <begin position="2"/>
        <end position="116"/>
    </location>
</feature>
<dbReference type="PANTHER" id="PTHR37299">
    <property type="entry name" value="TRANSCRIPTIONAL REGULATOR-RELATED"/>
    <property type="match status" value="1"/>
</dbReference>
<dbReference type="GO" id="GO:0003677">
    <property type="term" value="F:DNA binding"/>
    <property type="evidence" value="ECO:0007669"/>
    <property type="project" value="InterPro"/>
</dbReference>
<dbReference type="GO" id="GO:0000156">
    <property type="term" value="F:phosphorelay response regulator activity"/>
    <property type="evidence" value="ECO:0007669"/>
    <property type="project" value="InterPro"/>
</dbReference>
<dbReference type="Proteomes" id="UP000034166">
    <property type="component" value="Unassembled WGS sequence"/>
</dbReference>
<dbReference type="PROSITE" id="PS50110">
    <property type="entry name" value="RESPONSE_REGULATORY"/>
    <property type="match status" value="1"/>
</dbReference>
<evidence type="ECO:0000256" key="1">
    <source>
        <dbReference type="PROSITE-ProRule" id="PRU00169"/>
    </source>
</evidence>
<evidence type="ECO:0000259" key="2">
    <source>
        <dbReference type="PROSITE" id="PS50110"/>
    </source>
</evidence>
<dbReference type="EMBL" id="LAYY01000016">
    <property type="protein sequence ID" value="KKK37221.1"/>
    <property type="molecule type" value="Genomic_DNA"/>
</dbReference>
<dbReference type="Pfam" id="PF00072">
    <property type="entry name" value="Response_reg"/>
    <property type="match status" value="1"/>
</dbReference>
<dbReference type="PROSITE" id="PS50930">
    <property type="entry name" value="HTH_LYTTR"/>
    <property type="match status" value="1"/>
</dbReference>
<keyword evidence="5" id="KW-1185">Reference proteome</keyword>